<protein>
    <recommendedName>
        <fullName evidence="3">Band 7 domain-containing protein</fullName>
    </recommendedName>
</protein>
<evidence type="ECO:0000313" key="5">
    <source>
        <dbReference type="Proteomes" id="UP000242188"/>
    </source>
</evidence>
<dbReference type="Pfam" id="PF01145">
    <property type="entry name" value="Band_7"/>
    <property type="match status" value="1"/>
</dbReference>
<evidence type="ECO:0000313" key="4">
    <source>
        <dbReference type="EMBL" id="OWF44238.1"/>
    </source>
</evidence>
<dbReference type="InterPro" id="IPR001107">
    <property type="entry name" value="Band_7"/>
</dbReference>
<keyword evidence="2" id="KW-1133">Transmembrane helix</keyword>
<feature type="coiled-coil region" evidence="1">
    <location>
        <begin position="222"/>
        <end position="260"/>
    </location>
</feature>
<gene>
    <name evidence="4" type="ORF">KP79_PYT24108</name>
</gene>
<keyword evidence="1" id="KW-0175">Coiled coil</keyword>
<dbReference type="EMBL" id="NEDP02004843">
    <property type="protein sequence ID" value="OWF44238.1"/>
    <property type="molecule type" value="Genomic_DNA"/>
</dbReference>
<comment type="caution">
    <text evidence="4">The sequence shown here is derived from an EMBL/GenBank/DDBJ whole genome shotgun (WGS) entry which is preliminary data.</text>
</comment>
<sequence>MGEVPVYGKAIIVVSAIAILLICILVPMSFSYLEYYEYGFIRQKSTGTVVLDKVYTAGRLFTGPDFEFKVFPADAQQVELSDITVFTADKLEVGVTVYFQYFLRVEDLQLLHAAYDIYYEDLMKSSATDAVKGATTTFNTKQMITDRRVLEETLYTAVRERLGGTCCRKDCTAFVNACSVGCKPYSTCETVDKGLFADVKYFQLGNVAISNTVKERYMQSLILMEEAEAELLKQEAQVVRKNTTAIVQRTENEAEEILQQGTVEAAYIHSVANANYTAIIESARSEGLKAVFNRLGVSSQQYKSSFDYLRTLRGLTHVHLTVDFQQLIAGNFGSN</sequence>
<reference evidence="4 5" key="1">
    <citation type="journal article" date="2017" name="Nat. Ecol. Evol.">
        <title>Scallop genome provides insights into evolution of bilaterian karyotype and development.</title>
        <authorList>
            <person name="Wang S."/>
            <person name="Zhang J."/>
            <person name="Jiao W."/>
            <person name="Li J."/>
            <person name="Xun X."/>
            <person name="Sun Y."/>
            <person name="Guo X."/>
            <person name="Huan P."/>
            <person name="Dong B."/>
            <person name="Zhang L."/>
            <person name="Hu X."/>
            <person name="Sun X."/>
            <person name="Wang J."/>
            <person name="Zhao C."/>
            <person name="Wang Y."/>
            <person name="Wang D."/>
            <person name="Huang X."/>
            <person name="Wang R."/>
            <person name="Lv J."/>
            <person name="Li Y."/>
            <person name="Zhang Z."/>
            <person name="Liu B."/>
            <person name="Lu W."/>
            <person name="Hui Y."/>
            <person name="Liang J."/>
            <person name="Zhou Z."/>
            <person name="Hou R."/>
            <person name="Li X."/>
            <person name="Liu Y."/>
            <person name="Li H."/>
            <person name="Ning X."/>
            <person name="Lin Y."/>
            <person name="Zhao L."/>
            <person name="Xing Q."/>
            <person name="Dou J."/>
            <person name="Li Y."/>
            <person name="Mao J."/>
            <person name="Guo H."/>
            <person name="Dou H."/>
            <person name="Li T."/>
            <person name="Mu C."/>
            <person name="Jiang W."/>
            <person name="Fu Q."/>
            <person name="Fu X."/>
            <person name="Miao Y."/>
            <person name="Liu J."/>
            <person name="Yu Q."/>
            <person name="Li R."/>
            <person name="Liao H."/>
            <person name="Li X."/>
            <person name="Kong Y."/>
            <person name="Jiang Z."/>
            <person name="Chourrout D."/>
            <person name="Li R."/>
            <person name="Bao Z."/>
        </authorList>
    </citation>
    <scope>NUCLEOTIDE SEQUENCE [LARGE SCALE GENOMIC DNA]</scope>
    <source>
        <strain evidence="4 5">PY_sf001</strain>
    </source>
</reference>
<accession>A0A210Q683</accession>
<dbReference type="Proteomes" id="UP000242188">
    <property type="component" value="Unassembled WGS sequence"/>
</dbReference>
<feature type="transmembrane region" description="Helical" evidence="2">
    <location>
        <begin position="6"/>
        <end position="33"/>
    </location>
</feature>
<organism evidence="4 5">
    <name type="scientific">Mizuhopecten yessoensis</name>
    <name type="common">Japanese scallop</name>
    <name type="synonym">Patinopecten yessoensis</name>
    <dbReference type="NCBI Taxonomy" id="6573"/>
    <lineage>
        <taxon>Eukaryota</taxon>
        <taxon>Metazoa</taxon>
        <taxon>Spiralia</taxon>
        <taxon>Lophotrochozoa</taxon>
        <taxon>Mollusca</taxon>
        <taxon>Bivalvia</taxon>
        <taxon>Autobranchia</taxon>
        <taxon>Pteriomorphia</taxon>
        <taxon>Pectinida</taxon>
        <taxon>Pectinoidea</taxon>
        <taxon>Pectinidae</taxon>
        <taxon>Mizuhopecten</taxon>
    </lineage>
</organism>
<keyword evidence="2" id="KW-0812">Transmembrane</keyword>
<keyword evidence="2" id="KW-0472">Membrane</keyword>
<evidence type="ECO:0000259" key="3">
    <source>
        <dbReference type="Pfam" id="PF01145"/>
    </source>
</evidence>
<dbReference type="OrthoDB" id="5986675at2759"/>
<dbReference type="AlphaFoldDB" id="A0A210Q683"/>
<evidence type="ECO:0000256" key="2">
    <source>
        <dbReference type="SAM" id="Phobius"/>
    </source>
</evidence>
<proteinExistence type="predicted"/>
<name>A0A210Q683_MIZYE</name>
<feature type="domain" description="Band 7" evidence="3">
    <location>
        <begin position="53"/>
        <end position="163"/>
    </location>
</feature>
<evidence type="ECO:0000256" key="1">
    <source>
        <dbReference type="SAM" id="Coils"/>
    </source>
</evidence>
<keyword evidence="5" id="KW-1185">Reference proteome</keyword>